<dbReference type="PANTHER" id="PTHR42759">
    <property type="entry name" value="MOXR FAMILY PROTEIN"/>
    <property type="match status" value="1"/>
</dbReference>
<feature type="domain" description="ChlI/MoxR AAA lid" evidence="2">
    <location>
        <begin position="305"/>
        <end position="369"/>
    </location>
</feature>
<dbReference type="Pfam" id="PF07726">
    <property type="entry name" value="AAA_3"/>
    <property type="match status" value="1"/>
</dbReference>
<accession>A0ABP9BFP3</accession>
<evidence type="ECO:0000259" key="1">
    <source>
        <dbReference type="Pfam" id="PF07726"/>
    </source>
</evidence>
<reference evidence="4" key="1">
    <citation type="journal article" date="2019" name="Int. J. Syst. Evol. Microbiol.">
        <title>The Global Catalogue of Microorganisms (GCM) 10K type strain sequencing project: providing services to taxonomists for standard genome sequencing and annotation.</title>
        <authorList>
            <consortium name="The Broad Institute Genomics Platform"/>
            <consortium name="The Broad Institute Genome Sequencing Center for Infectious Disease"/>
            <person name="Wu L."/>
            <person name="Ma J."/>
        </authorList>
    </citation>
    <scope>NUCLEOTIDE SEQUENCE [LARGE SCALE GENOMIC DNA]</scope>
    <source>
        <strain evidence="4">JCM 18204</strain>
    </source>
</reference>
<dbReference type="PANTHER" id="PTHR42759:SF1">
    <property type="entry name" value="MAGNESIUM-CHELATASE SUBUNIT CHLD"/>
    <property type="match status" value="1"/>
</dbReference>
<dbReference type="InterPro" id="IPR041628">
    <property type="entry name" value="ChlI/MoxR_AAA_lid"/>
</dbReference>
<sequence>MNGGFGPRFLFPASEHRRLRSAGDEHFRRSSVKLRIDSPDDGRTPDMMDTAAPSRLHAAFAQLRDQLSAEIVGQSALIERLLTALLADGHLLVEGAPGLAKTTAIRALAGRLEADFARVQFTPDLLPADLTGTEVWRPQDGHFEFQPGPIFHSLLLADEINRAPAKVQSALLEAMGERQVTVGRRTYALPRLFLVMATQNPIEQEGTFPLPEAQLDRFLMYVRIGYPEAAVEGEILRLARQRALDGARGTEAPDVAAPLRLSQADVFAARESVLDLHLAPPVERYLIELVLASRDARRYDPALARRIGWGASPRGSIALERCARARAWLAGRDFVTPEDVRAVAIDVLRHRVLPSYEAVAEGWDGERLVRALVEKVPLP</sequence>
<dbReference type="Gene3D" id="1.10.8.80">
    <property type="entry name" value="Magnesium chelatase subunit I, C-Terminal domain"/>
    <property type="match status" value="1"/>
</dbReference>
<comment type="caution">
    <text evidence="3">The sequence shown here is derived from an EMBL/GenBank/DDBJ whole genome shotgun (WGS) entry which is preliminary data.</text>
</comment>
<dbReference type="Proteomes" id="UP001499959">
    <property type="component" value="Unassembled WGS sequence"/>
</dbReference>
<keyword evidence="4" id="KW-1185">Reference proteome</keyword>
<gene>
    <name evidence="3" type="ORF">GCM10023307_20780</name>
</gene>
<feature type="domain" description="ATPase AAA-3" evidence="1">
    <location>
        <begin position="90"/>
        <end position="220"/>
    </location>
</feature>
<dbReference type="SUPFAM" id="SSF52540">
    <property type="entry name" value="P-loop containing nucleoside triphosphate hydrolases"/>
    <property type="match status" value="1"/>
</dbReference>
<dbReference type="InterPro" id="IPR011703">
    <property type="entry name" value="ATPase_AAA-3"/>
</dbReference>
<dbReference type="InterPro" id="IPR050764">
    <property type="entry name" value="CbbQ/NirQ/NorQ/GpvN"/>
</dbReference>
<name>A0ABP9BFP3_9GAMM</name>
<dbReference type="InterPro" id="IPR027417">
    <property type="entry name" value="P-loop_NTPase"/>
</dbReference>
<dbReference type="CDD" id="cd00009">
    <property type="entry name" value="AAA"/>
    <property type="match status" value="1"/>
</dbReference>
<proteinExistence type="predicted"/>
<dbReference type="Gene3D" id="3.40.50.300">
    <property type="entry name" value="P-loop containing nucleotide triphosphate hydrolases"/>
    <property type="match status" value="1"/>
</dbReference>
<evidence type="ECO:0000313" key="3">
    <source>
        <dbReference type="EMBL" id="GAA4794963.1"/>
    </source>
</evidence>
<dbReference type="Pfam" id="PF17863">
    <property type="entry name" value="AAA_lid_2"/>
    <property type="match status" value="1"/>
</dbReference>
<dbReference type="EMBL" id="BAABJE010000010">
    <property type="protein sequence ID" value="GAA4794963.1"/>
    <property type="molecule type" value="Genomic_DNA"/>
</dbReference>
<dbReference type="PIRSF" id="PIRSF002849">
    <property type="entry name" value="AAA_ATPase_chaperone_MoxR_prd"/>
    <property type="match status" value="1"/>
</dbReference>
<organism evidence="3 4">
    <name type="scientific">Lysobacter hankyongensis</name>
    <dbReference type="NCBI Taxonomy" id="1176535"/>
    <lineage>
        <taxon>Bacteria</taxon>
        <taxon>Pseudomonadati</taxon>
        <taxon>Pseudomonadota</taxon>
        <taxon>Gammaproteobacteria</taxon>
        <taxon>Lysobacterales</taxon>
        <taxon>Lysobacteraceae</taxon>
        <taxon>Lysobacter</taxon>
    </lineage>
</organism>
<protein>
    <submittedName>
        <fullName evidence="3">MoxR family ATPase</fullName>
    </submittedName>
</protein>
<evidence type="ECO:0000313" key="4">
    <source>
        <dbReference type="Proteomes" id="UP001499959"/>
    </source>
</evidence>
<evidence type="ECO:0000259" key="2">
    <source>
        <dbReference type="Pfam" id="PF17863"/>
    </source>
</evidence>